<organism evidence="4">
    <name type="scientific">Micromonas pusilla (strain CCMP1545)</name>
    <name type="common">Picoplanktonic green alga</name>
    <dbReference type="NCBI Taxonomy" id="564608"/>
    <lineage>
        <taxon>Eukaryota</taxon>
        <taxon>Viridiplantae</taxon>
        <taxon>Chlorophyta</taxon>
        <taxon>Mamiellophyceae</taxon>
        <taxon>Mamiellales</taxon>
        <taxon>Mamiellaceae</taxon>
        <taxon>Micromonas</taxon>
    </lineage>
</organism>
<dbReference type="CDD" id="cd18793">
    <property type="entry name" value="SF2_C_SNF"/>
    <property type="match status" value="1"/>
</dbReference>
<dbReference type="SUPFAM" id="SSF52540">
    <property type="entry name" value="P-loop containing nucleoside triphosphate hydrolases"/>
    <property type="match status" value="1"/>
</dbReference>
<feature type="domain" description="Helicase C-terminal" evidence="2">
    <location>
        <begin position="4"/>
        <end position="49"/>
    </location>
</feature>
<dbReference type="InterPro" id="IPR049730">
    <property type="entry name" value="SNF2/RAD54-like_C"/>
</dbReference>
<name>C1MNW0_MICPC</name>
<keyword evidence="1" id="KW-0378">Hydrolase</keyword>
<dbReference type="OrthoDB" id="545819at2759"/>
<dbReference type="GeneID" id="9682163"/>
<protein>
    <submittedName>
        <fullName evidence="3">Predicted protein</fullName>
    </submittedName>
</protein>
<evidence type="ECO:0000256" key="1">
    <source>
        <dbReference type="ARBA" id="ARBA00022801"/>
    </source>
</evidence>
<dbReference type="Pfam" id="PF00271">
    <property type="entry name" value="Helicase_C"/>
    <property type="match status" value="1"/>
</dbReference>
<dbReference type="STRING" id="564608.C1MNW0"/>
<evidence type="ECO:0000259" key="2">
    <source>
        <dbReference type="Pfam" id="PF00271"/>
    </source>
</evidence>
<feature type="non-terminal residue" evidence="3">
    <location>
        <position position="81"/>
    </location>
</feature>
<dbReference type="eggNOG" id="KOG1001">
    <property type="taxonomic scope" value="Eukaryota"/>
</dbReference>
<dbReference type="InterPro" id="IPR027417">
    <property type="entry name" value="P-loop_NTPase"/>
</dbReference>
<dbReference type="InterPro" id="IPR052583">
    <property type="entry name" value="ATP-helicase/E3_Ub-Ligase"/>
</dbReference>
<dbReference type="PANTHER" id="PTHR45865:SF1">
    <property type="entry name" value="E3 UBIQUITIN-PROTEIN LIGASE SHPRH"/>
    <property type="match status" value="1"/>
</dbReference>
<dbReference type="RefSeq" id="XP_003056713.1">
    <property type="nucleotide sequence ID" value="XM_003056667.1"/>
</dbReference>
<dbReference type="AlphaFoldDB" id="C1MNW0"/>
<feature type="non-terminal residue" evidence="3">
    <location>
        <position position="1"/>
    </location>
</feature>
<dbReference type="Proteomes" id="UP000001876">
    <property type="component" value="Unassembled WGS sequence"/>
</dbReference>
<proteinExistence type="predicted"/>
<dbReference type="GO" id="GO:0016787">
    <property type="term" value="F:hydrolase activity"/>
    <property type="evidence" value="ECO:0007669"/>
    <property type="project" value="UniProtKB-KW"/>
</dbReference>
<dbReference type="KEGG" id="mpp:MICPUCDRAFT_9486"/>
<dbReference type="Gene3D" id="3.40.50.300">
    <property type="entry name" value="P-loop containing nucleotide triphosphate hydrolases"/>
    <property type="match status" value="1"/>
</dbReference>
<evidence type="ECO:0000313" key="3">
    <source>
        <dbReference type="EMBL" id="EEH58358.1"/>
    </source>
</evidence>
<keyword evidence="4" id="KW-1185">Reference proteome</keyword>
<dbReference type="InterPro" id="IPR001650">
    <property type="entry name" value="Helicase_C-like"/>
</dbReference>
<reference evidence="3 4" key="1">
    <citation type="journal article" date="2009" name="Science">
        <title>Green evolution and dynamic adaptations revealed by genomes of the marine picoeukaryotes Micromonas.</title>
        <authorList>
            <person name="Worden A.Z."/>
            <person name="Lee J.H."/>
            <person name="Mock T."/>
            <person name="Rouze P."/>
            <person name="Simmons M.P."/>
            <person name="Aerts A.L."/>
            <person name="Allen A.E."/>
            <person name="Cuvelier M.L."/>
            <person name="Derelle E."/>
            <person name="Everett M.V."/>
            <person name="Foulon E."/>
            <person name="Grimwood J."/>
            <person name="Gundlach H."/>
            <person name="Henrissat B."/>
            <person name="Napoli C."/>
            <person name="McDonald S.M."/>
            <person name="Parker M.S."/>
            <person name="Rombauts S."/>
            <person name="Salamov A."/>
            <person name="Von Dassow P."/>
            <person name="Badger J.H."/>
            <person name="Coutinho P.M."/>
            <person name="Demir E."/>
            <person name="Dubchak I."/>
            <person name="Gentemann C."/>
            <person name="Eikrem W."/>
            <person name="Gready J.E."/>
            <person name="John U."/>
            <person name="Lanier W."/>
            <person name="Lindquist E.A."/>
            <person name="Lucas S."/>
            <person name="Mayer K.F."/>
            <person name="Moreau H."/>
            <person name="Not F."/>
            <person name="Otillar R."/>
            <person name="Panaud O."/>
            <person name="Pangilinan J."/>
            <person name="Paulsen I."/>
            <person name="Piegu B."/>
            <person name="Poliakov A."/>
            <person name="Robbens S."/>
            <person name="Schmutz J."/>
            <person name="Toulza E."/>
            <person name="Wyss T."/>
            <person name="Zelensky A."/>
            <person name="Zhou K."/>
            <person name="Armbrust E.V."/>
            <person name="Bhattacharya D."/>
            <person name="Goodenough U.W."/>
            <person name="Van de Peer Y."/>
            <person name="Grigoriev I.V."/>
        </authorList>
    </citation>
    <scope>NUCLEOTIDE SEQUENCE [LARGE SCALE GENOMIC DNA]</scope>
    <source>
        <strain evidence="3 4">CCMP1545</strain>
    </source>
</reference>
<dbReference type="PANTHER" id="PTHR45865">
    <property type="entry name" value="E3 UBIQUITIN-PROTEIN LIGASE SHPRH FAMILY MEMBER"/>
    <property type="match status" value="1"/>
</dbReference>
<dbReference type="EMBL" id="GG663737">
    <property type="protein sequence ID" value="EEH58358.1"/>
    <property type="molecule type" value="Genomic_DNA"/>
</dbReference>
<evidence type="ECO:0000313" key="4">
    <source>
        <dbReference type="Proteomes" id="UP000001876"/>
    </source>
</evidence>
<gene>
    <name evidence="3" type="ORF">MICPUCDRAFT_9486</name>
</gene>
<sequence>DPDVKVLLLHAGTAAAGLTLTQADLVILLEPFLSPGDEAQAANRVHRIGQTRPVRCVTYYVSDTVEERLLAYRARQSEFGG</sequence>
<accession>C1MNW0</accession>